<evidence type="ECO:0000256" key="1">
    <source>
        <dbReference type="SAM" id="MobiDB-lite"/>
    </source>
</evidence>
<reference evidence="2" key="1">
    <citation type="journal article" date="2019" name="BMC Genomics">
        <title>A new reference genome for Sorghum bicolor reveals high levels of sequence similarity between sweet and grain genotypes: implications for the genetics of sugar metabolism.</title>
        <authorList>
            <person name="Cooper E.A."/>
            <person name="Brenton Z.W."/>
            <person name="Flinn B.S."/>
            <person name="Jenkins J."/>
            <person name="Shu S."/>
            <person name="Flowers D."/>
            <person name="Luo F."/>
            <person name="Wang Y."/>
            <person name="Xia P."/>
            <person name="Barry K."/>
            <person name="Daum C."/>
            <person name="Lipzen A."/>
            <person name="Yoshinaga Y."/>
            <person name="Schmutz J."/>
            <person name="Saski C."/>
            <person name="Vermerris W."/>
            <person name="Kresovich S."/>
        </authorList>
    </citation>
    <scope>NUCLEOTIDE SEQUENCE</scope>
</reference>
<feature type="region of interest" description="Disordered" evidence="1">
    <location>
        <begin position="19"/>
        <end position="57"/>
    </location>
</feature>
<dbReference type="Proteomes" id="UP000807115">
    <property type="component" value="Chromosome 1"/>
</dbReference>
<evidence type="ECO:0000313" key="3">
    <source>
        <dbReference type="Proteomes" id="UP000807115"/>
    </source>
</evidence>
<dbReference type="OMA" id="EPARNAN"/>
<protein>
    <submittedName>
        <fullName evidence="2">Uncharacterized protein</fullName>
    </submittedName>
</protein>
<comment type="caution">
    <text evidence="2">The sequence shown here is derived from an EMBL/GenBank/DDBJ whole genome shotgun (WGS) entry which is preliminary data.</text>
</comment>
<reference evidence="2" key="2">
    <citation type="submission" date="2020-10" db="EMBL/GenBank/DDBJ databases">
        <authorList>
            <person name="Cooper E.A."/>
            <person name="Brenton Z.W."/>
            <person name="Flinn B.S."/>
            <person name="Jenkins J."/>
            <person name="Shu S."/>
            <person name="Flowers D."/>
            <person name="Luo F."/>
            <person name="Wang Y."/>
            <person name="Xia P."/>
            <person name="Barry K."/>
            <person name="Daum C."/>
            <person name="Lipzen A."/>
            <person name="Yoshinaga Y."/>
            <person name="Schmutz J."/>
            <person name="Saski C."/>
            <person name="Vermerris W."/>
            <person name="Kresovich S."/>
        </authorList>
    </citation>
    <scope>NUCLEOTIDE SEQUENCE</scope>
</reference>
<organism evidence="2 3">
    <name type="scientific">Sorghum bicolor</name>
    <name type="common">Sorghum</name>
    <name type="synonym">Sorghum vulgare</name>
    <dbReference type="NCBI Taxonomy" id="4558"/>
    <lineage>
        <taxon>Eukaryota</taxon>
        <taxon>Viridiplantae</taxon>
        <taxon>Streptophyta</taxon>
        <taxon>Embryophyta</taxon>
        <taxon>Tracheophyta</taxon>
        <taxon>Spermatophyta</taxon>
        <taxon>Magnoliopsida</taxon>
        <taxon>Liliopsida</taxon>
        <taxon>Poales</taxon>
        <taxon>Poaceae</taxon>
        <taxon>PACMAD clade</taxon>
        <taxon>Panicoideae</taxon>
        <taxon>Andropogonodae</taxon>
        <taxon>Andropogoneae</taxon>
        <taxon>Sorghinae</taxon>
        <taxon>Sorghum</taxon>
    </lineage>
</organism>
<dbReference type="Gramene" id="EER91317">
    <property type="protein sequence ID" value="EER91317"/>
    <property type="gene ID" value="SORBI_3001G185200"/>
</dbReference>
<feature type="region of interest" description="Disordered" evidence="1">
    <location>
        <begin position="105"/>
        <end position="148"/>
    </location>
</feature>
<gene>
    <name evidence="2" type="ORF">BDA96_01G194500</name>
</gene>
<accession>A0A921RYF9</accession>
<proteinExistence type="predicted"/>
<evidence type="ECO:0000313" key="2">
    <source>
        <dbReference type="EMBL" id="KAG0548753.1"/>
    </source>
</evidence>
<sequence length="201" mass="20631">MSKSPRALQELMTAVDAGGHAVDGNMDSASSDSSKLLGLGPRSRRRHTYNGRGGARRSAPAVAVVEASSTDASFEFSTAVVSYSSASPASMVFSDGQLRAHQFPAVRSAGSSHSQEATTSPVRVRSSSVRSSYSSTKQQAGVTTGSKKRVSFATEGAGGGLGKKSGGLLGCMGSVCGPSSRNEAVEPVARNDNLNRKVVAF</sequence>
<dbReference type="AlphaFoldDB" id="A0A921RYF9"/>
<feature type="compositionally biased region" description="Low complexity" evidence="1">
    <location>
        <begin position="118"/>
        <end position="136"/>
    </location>
</feature>
<dbReference type="EMBL" id="CM027680">
    <property type="protein sequence ID" value="KAG0548753.1"/>
    <property type="molecule type" value="Genomic_DNA"/>
</dbReference>
<name>A0A921RYF9_SORBI</name>